<dbReference type="AlphaFoldDB" id="A0A9X3EIP0"/>
<dbReference type="Proteomes" id="UP001150924">
    <property type="component" value="Unassembled WGS sequence"/>
</dbReference>
<sequence>MSEPAIWDLLERDHEAVGAQLAKLQAAPKARRAGCCRRSCAS</sequence>
<organism evidence="1 2">
    <name type="scientific">Nannocystis pusilla</name>
    <dbReference type="NCBI Taxonomy" id="889268"/>
    <lineage>
        <taxon>Bacteria</taxon>
        <taxon>Pseudomonadati</taxon>
        <taxon>Myxococcota</taxon>
        <taxon>Polyangia</taxon>
        <taxon>Nannocystales</taxon>
        <taxon>Nannocystaceae</taxon>
        <taxon>Nannocystis</taxon>
    </lineage>
</organism>
<proteinExistence type="predicted"/>
<name>A0A9X3EIP0_9BACT</name>
<protein>
    <submittedName>
        <fullName evidence="1">Uncharacterized protein</fullName>
    </submittedName>
</protein>
<reference evidence="1" key="1">
    <citation type="submission" date="2022-11" db="EMBL/GenBank/DDBJ databases">
        <title>Minimal conservation of predation-associated metabolite biosynthetic gene clusters underscores biosynthetic potential of Myxococcota including descriptions for ten novel species: Archangium lansinium sp. nov., Myxococcus landrumus sp. nov., Nannocystis bai.</title>
        <authorList>
            <person name="Ahearne A."/>
            <person name="Stevens C."/>
            <person name="Phillips K."/>
        </authorList>
    </citation>
    <scope>NUCLEOTIDE SEQUENCE</scope>
    <source>
        <strain evidence="1">Na p29</strain>
    </source>
</reference>
<dbReference type="RefSeq" id="WP_267778869.1">
    <property type="nucleotide sequence ID" value="NZ_JAPNKE010000002.1"/>
</dbReference>
<keyword evidence="2" id="KW-1185">Reference proteome</keyword>
<evidence type="ECO:0000313" key="2">
    <source>
        <dbReference type="Proteomes" id="UP001150924"/>
    </source>
</evidence>
<dbReference type="EMBL" id="JAPNKE010000002">
    <property type="protein sequence ID" value="MCY1004777.1"/>
    <property type="molecule type" value="Genomic_DNA"/>
</dbReference>
<comment type="caution">
    <text evidence="1">The sequence shown here is derived from an EMBL/GenBank/DDBJ whole genome shotgun (WGS) entry which is preliminary data.</text>
</comment>
<evidence type="ECO:0000313" key="1">
    <source>
        <dbReference type="EMBL" id="MCY1004777.1"/>
    </source>
</evidence>
<accession>A0A9X3EIP0</accession>
<gene>
    <name evidence="1" type="ORF">OV079_04150</name>
</gene>